<dbReference type="AlphaFoldDB" id="A0AAQ3R8C7"/>
<feature type="transmembrane region" description="Helical" evidence="1">
    <location>
        <begin position="62"/>
        <end position="87"/>
    </location>
</feature>
<dbReference type="PANTHER" id="PTHR35041:SF6">
    <property type="entry name" value="FORMYLMETHIONINE DEFORMYLASE-LIKE PROTEIN-RELATED"/>
    <property type="match status" value="1"/>
</dbReference>
<keyword evidence="1" id="KW-0812">Transmembrane</keyword>
<protein>
    <submittedName>
        <fullName evidence="2">Uncharacterized protein</fullName>
    </submittedName>
</protein>
<keyword evidence="1" id="KW-0472">Membrane</keyword>
<evidence type="ECO:0000256" key="1">
    <source>
        <dbReference type="SAM" id="Phobius"/>
    </source>
</evidence>
<sequence>MAFITSRDRDIHWRAPAFMIASLVVGTFLAFGHHFFYQSLDGNEASTQPFQVAGWVVSQQQLVTAAGTAFAFLVKASLVLAVSTAYIQLIFRAMTKYEFRVEQLDDIFGAMEDIAVAFCLIPLWKNPQLLLVVLIGWLLPIAAIIAPASLSVAFDRIPSTVQKLAVAQPAFDTLNFVSYAGPGSGSVDPSTFLRQYTPGPFSQYKIIYEGPSQEVSGVTFAVGGSASILPIETPGQNASWHISFEGPRLKCLPMNETLTADVKQNIATVLNATSTWRFGYNEPALPFEVPSYLSWSTAYSDLPYYLPRLSNTTWTLQVPDSPLNRYSKLMVGVFPNGYYQPDIFAPGTFGSLNQTYIEFLFEGATFLQCEPWTAVYELEFSYDEQNRGQKIIISNLTDVAQMGILSEDWTLGKILVGFAPDGDLFISRDNDTSDTLPMEKGYIDSPNLRLASYQAVVQSFYKLVLGAVSVAFDNGNNIDNALLPGLIQGTLATQQTPPCLAFSTVLADTAELAQLQLYNVSAGIISGQVAGNRYNQLSQYLPSTKNAAKPRSLQSTIEEMFQNVTISMMSSPNLRYNVFSPIAPAPVDVNFKLYGNIYNYSPGKLWLPYGLAVGASLLCVLAGLLATLSTGASFSAQFSTFVRIAHNMEVRAEFSEGGIPGKDPLPEAVKASTIKLRTKARVIDVDSE</sequence>
<dbReference type="PANTHER" id="PTHR35041">
    <property type="entry name" value="MEDIATOR OF RNA POLYMERASE II TRANSCRIPTION SUBUNIT 1"/>
    <property type="match status" value="1"/>
</dbReference>
<feature type="transmembrane region" description="Helical" evidence="1">
    <location>
        <begin position="17"/>
        <end position="37"/>
    </location>
</feature>
<keyword evidence="1" id="KW-1133">Transmembrane helix</keyword>
<evidence type="ECO:0000313" key="3">
    <source>
        <dbReference type="Proteomes" id="UP001303373"/>
    </source>
</evidence>
<accession>A0AAQ3R8C7</accession>
<feature type="transmembrane region" description="Helical" evidence="1">
    <location>
        <begin position="130"/>
        <end position="154"/>
    </location>
</feature>
<evidence type="ECO:0000313" key="2">
    <source>
        <dbReference type="EMBL" id="WPG99355.1"/>
    </source>
</evidence>
<reference evidence="2 3" key="1">
    <citation type="submission" date="2023-11" db="EMBL/GenBank/DDBJ databases">
        <title>An acidophilic fungus is an integral part of prey digestion in a carnivorous sundew plant.</title>
        <authorList>
            <person name="Tsai I.J."/>
        </authorList>
    </citation>
    <scope>NUCLEOTIDE SEQUENCE [LARGE SCALE GENOMIC DNA]</scope>
    <source>
        <strain evidence="2">169a</strain>
    </source>
</reference>
<dbReference type="EMBL" id="CP138582">
    <property type="protein sequence ID" value="WPG99355.1"/>
    <property type="molecule type" value="Genomic_DNA"/>
</dbReference>
<dbReference type="Proteomes" id="UP001303373">
    <property type="component" value="Chromosome 3"/>
</dbReference>
<gene>
    <name evidence="2" type="ORF">R9X50_00216900</name>
</gene>
<keyword evidence="3" id="KW-1185">Reference proteome</keyword>
<organism evidence="2 3">
    <name type="scientific">Acrodontium crateriforme</name>
    <dbReference type="NCBI Taxonomy" id="150365"/>
    <lineage>
        <taxon>Eukaryota</taxon>
        <taxon>Fungi</taxon>
        <taxon>Dikarya</taxon>
        <taxon>Ascomycota</taxon>
        <taxon>Pezizomycotina</taxon>
        <taxon>Dothideomycetes</taxon>
        <taxon>Dothideomycetidae</taxon>
        <taxon>Mycosphaerellales</taxon>
        <taxon>Teratosphaeriaceae</taxon>
        <taxon>Acrodontium</taxon>
    </lineage>
</organism>
<proteinExistence type="predicted"/>
<name>A0AAQ3R8C7_9PEZI</name>
<feature type="transmembrane region" description="Helical" evidence="1">
    <location>
        <begin position="606"/>
        <end position="628"/>
    </location>
</feature>